<dbReference type="Proteomes" id="UP000076727">
    <property type="component" value="Unassembled WGS sequence"/>
</dbReference>
<gene>
    <name evidence="5" type="ORF">DAEQUDRAFT_692311</name>
</gene>
<dbReference type="STRING" id="1314783.A0A165PUL8"/>
<feature type="transmembrane region" description="Helical" evidence="4">
    <location>
        <begin position="7"/>
        <end position="29"/>
    </location>
</feature>
<evidence type="ECO:0008006" key="7">
    <source>
        <dbReference type="Google" id="ProtNLM"/>
    </source>
</evidence>
<proteinExistence type="inferred from homology"/>
<keyword evidence="6" id="KW-1185">Reference proteome</keyword>
<name>A0A165PUL8_9APHY</name>
<dbReference type="GO" id="GO:0043386">
    <property type="term" value="P:mycotoxin biosynthetic process"/>
    <property type="evidence" value="ECO:0007669"/>
    <property type="project" value="InterPro"/>
</dbReference>
<evidence type="ECO:0000256" key="2">
    <source>
        <dbReference type="ARBA" id="ARBA00023002"/>
    </source>
</evidence>
<evidence type="ECO:0000313" key="5">
    <source>
        <dbReference type="EMBL" id="KZT68640.1"/>
    </source>
</evidence>
<evidence type="ECO:0000313" key="6">
    <source>
        <dbReference type="Proteomes" id="UP000076727"/>
    </source>
</evidence>
<sequence length="215" mass="24901">MKSMLQRAIWITTFVQAAITILLIARVILHDSSDADFASIHTYIGRDYPTEFPVGDEGPVAMTLHESVHLSLNLSDDISNKEWDTMDKRRHWGNTQLGPRFRALSTVFGHQLHCLRYLHMGLLSRYGFINESNHYHWQHCLNYLRQTFLCDAVDTLEEGDFMSRDYGMDRMSGDLVCRDWMAVIAALDEKNQEWEEYNIKWVGPELIAPKGLHGK</sequence>
<dbReference type="GO" id="GO:0016491">
    <property type="term" value="F:oxidoreductase activity"/>
    <property type="evidence" value="ECO:0007669"/>
    <property type="project" value="UniProtKB-KW"/>
</dbReference>
<keyword evidence="4" id="KW-0812">Transmembrane</keyword>
<comment type="pathway">
    <text evidence="1">Mycotoxin biosynthesis.</text>
</comment>
<accession>A0A165PUL8</accession>
<dbReference type="OrthoDB" id="3687641at2759"/>
<keyword evidence="2" id="KW-0560">Oxidoreductase</keyword>
<organism evidence="5 6">
    <name type="scientific">Daedalea quercina L-15889</name>
    <dbReference type="NCBI Taxonomy" id="1314783"/>
    <lineage>
        <taxon>Eukaryota</taxon>
        <taxon>Fungi</taxon>
        <taxon>Dikarya</taxon>
        <taxon>Basidiomycota</taxon>
        <taxon>Agaricomycotina</taxon>
        <taxon>Agaricomycetes</taxon>
        <taxon>Polyporales</taxon>
        <taxon>Fomitopsis</taxon>
    </lineage>
</organism>
<protein>
    <recommendedName>
        <fullName evidence="7">Oxidase ustYa</fullName>
    </recommendedName>
</protein>
<evidence type="ECO:0000256" key="3">
    <source>
        <dbReference type="ARBA" id="ARBA00035112"/>
    </source>
</evidence>
<dbReference type="PANTHER" id="PTHR33365:SF11">
    <property type="entry name" value="TAT PATHWAY SIGNAL SEQUENCE"/>
    <property type="match status" value="1"/>
</dbReference>
<dbReference type="AlphaFoldDB" id="A0A165PUL8"/>
<dbReference type="InterPro" id="IPR021765">
    <property type="entry name" value="UstYa-like"/>
</dbReference>
<keyword evidence="4" id="KW-0472">Membrane</keyword>
<reference evidence="5 6" key="1">
    <citation type="journal article" date="2016" name="Mol. Biol. Evol.">
        <title>Comparative Genomics of Early-Diverging Mushroom-Forming Fungi Provides Insights into the Origins of Lignocellulose Decay Capabilities.</title>
        <authorList>
            <person name="Nagy L.G."/>
            <person name="Riley R."/>
            <person name="Tritt A."/>
            <person name="Adam C."/>
            <person name="Daum C."/>
            <person name="Floudas D."/>
            <person name="Sun H."/>
            <person name="Yadav J.S."/>
            <person name="Pangilinan J."/>
            <person name="Larsson K.H."/>
            <person name="Matsuura K."/>
            <person name="Barry K."/>
            <person name="Labutti K."/>
            <person name="Kuo R."/>
            <person name="Ohm R.A."/>
            <person name="Bhattacharya S.S."/>
            <person name="Shirouzu T."/>
            <person name="Yoshinaga Y."/>
            <person name="Martin F.M."/>
            <person name="Grigoriev I.V."/>
            <person name="Hibbett D.S."/>
        </authorList>
    </citation>
    <scope>NUCLEOTIDE SEQUENCE [LARGE SCALE GENOMIC DNA]</scope>
    <source>
        <strain evidence="5 6">L-15889</strain>
    </source>
</reference>
<evidence type="ECO:0000256" key="1">
    <source>
        <dbReference type="ARBA" id="ARBA00004685"/>
    </source>
</evidence>
<dbReference type="PANTHER" id="PTHR33365">
    <property type="entry name" value="YALI0B05434P"/>
    <property type="match status" value="1"/>
</dbReference>
<dbReference type="EMBL" id="KV429065">
    <property type="protein sequence ID" value="KZT68640.1"/>
    <property type="molecule type" value="Genomic_DNA"/>
</dbReference>
<evidence type="ECO:0000256" key="4">
    <source>
        <dbReference type="SAM" id="Phobius"/>
    </source>
</evidence>
<keyword evidence="4" id="KW-1133">Transmembrane helix</keyword>
<comment type="similarity">
    <text evidence="3">Belongs to the ustYa family.</text>
</comment>
<dbReference type="Pfam" id="PF11807">
    <property type="entry name" value="UstYa"/>
    <property type="match status" value="1"/>
</dbReference>